<protein>
    <submittedName>
        <fullName evidence="1">Uncharacterized protein</fullName>
    </submittedName>
</protein>
<evidence type="ECO:0000313" key="1">
    <source>
        <dbReference type="EMBL" id="CAA9528177.1"/>
    </source>
</evidence>
<gene>
    <name evidence="1" type="ORF">AVDCRST_MAG62-1632</name>
</gene>
<organism evidence="1">
    <name type="scientific">uncultured Sphingomonas sp</name>
    <dbReference type="NCBI Taxonomy" id="158754"/>
    <lineage>
        <taxon>Bacteria</taxon>
        <taxon>Pseudomonadati</taxon>
        <taxon>Pseudomonadota</taxon>
        <taxon>Alphaproteobacteria</taxon>
        <taxon>Sphingomonadales</taxon>
        <taxon>Sphingomonadaceae</taxon>
        <taxon>Sphingomonas</taxon>
        <taxon>environmental samples</taxon>
    </lineage>
</organism>
<name>A0A6J4TN26_9SPHN</name>
<proteinExistence type="predicted"/>
<dbReference type="AlphaFoldDB" id="A0A6J4TN26"/>
<accession>A0A6J4TN26</accession>
<reference evidence="1" key="1">
    <citation type="submission" date="2020-02" db="EMBL/GenBank/DDBJ databases">
        <authorList>
            <person name="Meier V. D."/>
        </authorList>
    </citation>
    <scope>NUCLEOTIDE SEQUENCE</scope>
    <source>
        <strain evidence="1">AVDCRST_MAG62</strain>
    </source>
</reference>
<dbReference type="EMBL" id="CADCWB010000200">
    <property type="protein sequence ID" value="CAA9528177.1"/>
    <property type="molecule type" value="Genomic_DNA"/>
</dbReference>
<sequence length="65" mass="7557">MTQYRVFYRTDNKERLRGFEPIEAGDDTTAIRDAEAQQRAIAVELWCANRLVKKWDLVQANANEA</sequence>